<reference evidence="2 3" key="1">
    <citation type="submission" date="2016-10" db="EMBL/GenBank/DDBJ databases">
        <authorList>
            <person name="de Groot N.N."/>
        </authorList>
    </citation>
    <scope>NUCLEOTIDE SEQUENCE [LARGE SCALE GENOMIC DNA]</scope>
    <source>
        <strain evidence="2 3">CGMCC 4.3510</strain>
    </source>
</reference>
<dbReference type="SUPFAM" id="SSF53335">
    <property type="entry name" value="S-adenosyl-L-methionine-dependent methyltransferases"/>
    <property type="match status" value="1"/>
</dbReference>
<keyword evidence="3" id="KW-1185">Reference proteome</keyword>
<evidence type="ECO:0000313" key="3">
    <source>
        <dbReference type="Proteomes" id="UP000199323"/>
    </source>
</evidence>
<name>A0A1I2JCK9_9ACTN</name>
<dbReference type="AlphaFoldDB" id="A0A1I2JCK9"/>
<feature type="region of interest" description="Disordered" evidence="1">
    <location>
        <begin position="1"/>
        <end position="20"/>
    </location>
</feature>
<dbReference type="InterPro" id="IPR029063">
    <property type="entry name" value="SAM-dependent_MTases_sf"/>
</dbReference>
<proteinExistence type="predicted"/>
<dbReference type="CDD" id="cd02440">
    <property type="entry name" value="AdoMet_MTases"/>
    <property type="match status" value="1"/>
</dbReference>
<dbReference type="PIRSF" id="PIRSF017393">
    <property type="entry name" value="MTase_SAV2177"/>
    <property type="match status" value="1"/>
</dbReference>
<gene>
    <name evidence="2" type="ORF">SAMN05216251_11779</name>
</gene>
<dbReference type="OrthoDB" id="4134439at2"/>
<keyword evidence="2" id="KW-0808">Transferase</keyword>
<protein>
    <submittedName>
        <fullName evidence="2">S-adenosyl methyltransferase</fullName>
    </submittedName>
</protein>
<dbReference type="Pfam" id="PF04672">
    <property type="entry name" value="Methyltransf_19"/>
    <property type="match status" value="1"/>
</dbReference>
<dbReference type="GO" id="GO:0032259">
    <property type="term" value="P:methylation"/>
    <property type="evidence" value="ECO:0007669"/>
    <property type="project" value="UniProtKB-KW"/>
</dbReference>
<organism evidence="2 3">
    <name type="scientific">Actinacidiphila alni</name>
    <dbReference type="NCBI Taxonomy" id="380248"/>
    <lineage>
        <taxon>Bacteria</taxon>
        <taxon>Bacillati</taxon>
        <taxon>Actinomycetota</taxon>
        <taxon>Actinomycetes</taxon>
        <taxon>Kitasatosporales</taxon>
        <taxon>Streptomycetaceae</taxon>
        <taxon>Actinacidiphila</taxon>
    </lineage>
</organism>
<dbReference type="GO" id="GO:0008168">
    <property type="term" value="F:methyltransferase activity"/>
    <property type="evidence" value="ECO:0007669"/>
    <property type="project" value="UniProtKB-KW"/>
</dbReference>
<accession>A0A1I2JCK9</accession>
<evidence type="ECO:0000313" key="2">
    <source>
        <dbReference type="EMBL" id="SFF52039.1"/>
    </source>
</evidence>
<dbReference type="Gene3D" id="3.40.50.150">
    <property type="entry name" value="Vaccinia Virus protein VP39"/>
    <property type="match status" value="1"/>
</dbReference>
<dbReference type="STRING" id="380248.SAMN05216251_11779"/>
<keyword evidence="2" id="KW-0489">Methyltransferase</keyword>
<dbReference type="RefSeq" id="WP_093715990.1">
    <property type="nucleotide sequence ID" value="NZ_FONG01000017.1"/>
</dbReference>
<evidence type="ECO:0000256" key="1">
    <source>
        <dbReference type="SAM" id="MobiDB-lite"/>
    </source>
</evidence>
<dbReference type="InterPro" id="IPR006764">
    <property type="entry name" value="SAM_dep_MeTrfase_SAV2177_type"/>
</dbReference>
<dbReference type="EMBL" id="FONG01000017">
    <property type="protein sequence ID" value="SFF52039.1"/>
    <property type="molecule type" value="Genomic_DNA"/>
</dbReference>
<dbReference type="Proteomes" id="UP000199323">
    <property type="component" value="Unassembled WGS sequence"/>
</dbReference>
<sequence>MPDDMAWTRRPANYEPPEIDTSVPHSARVYDYILGGKDNYPPDREAAERMLDGWPSLRISMRENRTFMHRAVRFLAEQGIDQFLDIGTGIPTSPNLHEVAQGVTPSARVVYMDNDPIVLAHAGARLTSTPEGRTTYIHADMNDPAAILNSPELTEALDLSRPVALSIIAVLQFVMDDQKAYDLVRQYVEALPSGSWLAISTVTVDSSPKPIGGVVAEYTKRGMPARNRTHAEVLPFFDGLELVEPGIVLVNNWRPEPGTEGKVKDSDVAMYAGVAYKP</sequence>